<sequence>MCHYGGAACNVTRVPSSPTRSSSPLARGGRRSRSQHRAFSRTRCSLGQLHRQSHSPVRRRSQGSPLHTLTRHLGNMGGAIYRIRRMNDMAEALLLPLLHTGSFDTHRHHRHLLTNSLASTSPFLCTGKQTQRKNLLLAGRFRTLAKTCLTRSWCSRGCVRMSASMGGGGTGEDVVKSERGVKFVVGEGFFREESREGRDLGVLAAAVYRNTTGRLRVMDLMCGCGLRAARYLSQANADFVWANDANEDTRSTILSNLSLYPSSKWLLSHGDANRIMCQRYLLDDYYDLIDVDCFGSSSSFFASTFSAVRHGGLVYLTSTDGVSAGGHSPHNALTSYGAFIRPMPYANEIGLRMLIGGAVREAATRNLDVRPVFSLFSYHGPVFRAMLQVARGVPQKNRHYGFISYCRLCGDSLAFSWENMGQIFCPCSERKAKSRSLVVSGPLWTGPLHSRIKICEMLELAEEWGWAIKEECSFGSKNANLKKLLTLMLEESTPELPFGYIKLDEIARRGKINCLRRDDLIDILKK</sequence>
<dbReference type="SUPFAM" id="SSF53335">
    <property type="entry name" value="S-adenosyl-L-methionine-dependent methyltransferases"/>
    <property type="match status" value="1"/>
</dbReference>
<keyword evidence="3 7" id="KW-0808">Transferase</keyword>
<keyword evidence="5 7" id="KW-0819">tRNA processing</keyword>
<keyword evidence="1 7" id="KW-0820">tRNA-binding</keyword>
<dbReference type="Pfam" id="PF02005">
    <property type="entry name" value="TRM"/>
    <property type="match status" value="1"/>
</dbReference>
<dbReference type="PANTHER" id="PTHR10631">
    <property type="entry name" value="N 2 ,N 2 -DIMETHYLGUANOSINE TRNA METHYLTRANSFERASE"/>
    <property type="match status" value="1"/>
</dbReference>
<proteinExistence type="inferred from homology"/>
<keyword evidence="2 7" id="KW-0489">Methyltransferase</keyword>
<evidence type="ECO:0000256" key="3">
    <source>
        <dbReference type="ARBA" id="ARBA00022679"/>
    </source>
</evidence>
<comment type="caution">
    <text evidence="9">The sequence shown here is derived from an EMBL/GenBank/DDBJ whole genome shotgun (WGS) entry which is preliminary data.</text>
</comment>
<dbReference type="InterPro" id="IPR029063">
    <property type="entry name" value="SAM-dependent_MTases_sf"/>
</dbReference>
<comment type="catalytic activity">
    <reaction evidence="7">
        <text>guanosine(26) in tRNA + 2 S-adenosyl-L-methionine = N(2)-dimethylguanosine(26) in tRNA + 2 S-adenosyl-L-homocysteine + 2 H(+)</text>
        <dbReference type="Rhea" id="RHEA:43140"/>
        <dbReference type="Rhea" id="RHEA-COMP:10359"/>
        <dbReference type="Rhea" id="RHEA-COMP:10360"/>
        <dbReference type="ChEBI" id="CHEBI:15378"/>
        <dbReference type="ChEBI" id="CHEBI:57856"/>
        <dbReference type="ChEBI" id="CHEBI:59789"/>
        <dbReference type="ChEBI" id="CHEBI:74269"/>
        <dbReference type="ChEBI" id="CHEBI:74513"/>
        <dbReference type="EC" id="2.1.1.216"/>
    </reaction>
</comment>
<feature type="region of interest" description="Disordered" evidence="8">
    <location>
        <begin position="11"/>
        <end position="68"/>
    </location>
</feature>
<evidence type="ECO:0000256" key="6">
    <source>
        <dbReference type="ARBA" id="ARBA00022884"/>
    </source>
</evidence>
<organism evidence="9 10">
    <name type="scientific">Taxus chinensis</name>
    <name type="common">Chinese yew</name>
    <name type="synonym">Taxus wallichiana var. chinensis</name>
    <dbReference type="NCBI Taxonomy" id="29808"/>
    <lineage>
        <taxon>Eukaryota</taxon>
        <taxon>Viridiplantae</taxon>
        <taxon>Streptophyta</taxon>
        <taxon>Embryophyta</taxon>
        <taxon>Tracheophyta</taxon>
        <taxon>Spermatophyta</taxon>
        <taxon>Pinopsida</taxon>
        <taxon>Pinidae</taxon>
        <taxon>Conifers II</taxon>
        <taxon>Cupressales</taxon>
        <taxon>Taxaceae</taxon>
        <taxon>Taxus</taxon>
    </lineage>
</organism>
<dbReference type="GO" id="GO:0000049">
    <property type="term" value="F:tRNA binding"/>
    <property type="evidence" value="ECO:0007669"/>
    <property type="project" value="UniProtKB-UniRule"/>
</dbReference>
<dbReference type="InterPro" id="IPR002905">
    <property type="entry name" value="Trm1"/>
</dbReference>
<keyword evidence="10" id="KW-1185">Reference proteome</keyword>
<keyword evidence="4 7" id="KW-0949">S-adenosyl-L-methionine</keyword>
<feature type="compositionally biased region" description="Basic residues" evidence="8">
    <location>
        <begin position="28"/>
        <end position="40"/>
    </location>
</feature>
<evidence type="ECO:0000313" key="10">
    <source>
        <dbReference type="Proteomes" id="UP000824469"/>
    </source>
</evidence>
<reference evidence="9 10" key="1">
    <citation type="journal article" date="2021" name="Nat. Plants">
        <title>The Taxus genome provides insights into paclitaxel biosynthesis.</title>
        <authorList>
            <person name="Xiong X."/>
            <person name="Gou J."/>
            <person name="Liao Q."/>
            <person name="Li Y."/>
            <person name="Zhou Q."/>
            <person name="Bi G."/>
            <person name="Li C."/>
            <person name="Du R."/>
            <person name="Wang X."/>
            <person name="Sun T."/>
            <person name="Guo L."/>
            <person name="Liang H."/>
            <person name="Lu P."/>
            <person name="Wu Y."/>
            <person name="Zhang Z."/>
            <person name="Ro D.K."/>
            <person name="Shang Y."/>
            <person name="Huang S."/>
            <person name="Yan J."/>
        </authorList>
    </citation>
    <scope>NUCLEOTIDE SEQUENCE [LARGE SCALE GENOMIC DNA]</scope>
    <source>
        <strain evidence="9">Ta-2019</strain>
    </source>
</reference>
<dbReference type="Proteomes" id="UP000824469">
    <property type="component" value="Unassembled WGS sequence"/>
</dbReference>
<dbReference type="OMA" id="FIRPMPY"/>
<evidence type="ECO:0000256" key="8">
    <source>
        <dbReference type="SAM" id="MobiDB-lite"/>
    </source>
</evidence>
<protein>
    <recommendedName>
        <fullName evidence="7">tRNA (guanine(26)-N(2))-dimethyltransferase</fullName>
        <ecNumber evidence="7">2.1.1.216</ecNumber>
    </recommendedName>
</protein>
<dbReference type="Gene3D" id="3.40.50.150">
    <property type="entry name" value="Vaccinia Virus protein VP39"/>
    <property type="match status" value="1"/>
</dbReference>
<evidence type="ECO:0000256" key="2">
    <source>
        <dbReference type="ARBA" id="ARBA00022603"/>
    </source>
</evidence>
<feature type="compositionally biased region" description="Low complexity" evidence="8">
    <location>
        <begin position="11"/>
        <end position="24"/>
    </location>
</feature>
<evidence type="ECO:0000256" key="4">
    <source>
        <dbReference type="ARBA" id="ARBA00022691"/>
    </source>
</evidence>
<dbReference type="PROSITE" id="PS51626">
    <property type="entry name" value="SAM_MT_TRM1"/>
    <property type="match status" value="1"/>
</dbReference>
<comment type="similarity">
    <text evidence="7">Belongs to the class I-like SAM-binding methyltransferase superfamily. Trm1 family.</text>
</comment>
<dbReference type="PANTHER" id="PTHR10631:SF9">
    <property type="entry name" value="TRNA (GUANINE(26)-N(2))-DIMETHYLTRANSFERASE"/>
    <property type="match status" value="1"/>
</dbReference>
<name>A0AA38GMD8_TAXCH</name>
<accession>A0AA38GMD8</accession>
<evidence type="ECO:0000256" key="7">
    <source>
        <dbReference type="PROSITE-ProRule" id="PRU00958"/>
    </source>
</evidence>
<dbReference type="GO" id="GO:0160104">
    <property type="term" value="F:tRNA (guanine(26)-N2)-dimethyltransferase activity"/>
    <property type="evidence" value="ECO:0007669"/>
    <property type="project" value="UniProtKB-UniRule"/>
</dbReference>
<dbReference type="AlphaFoldDB" id="A0AA38GMD8"/>
<dbReference type="EMBL" id="JAHRHJ020000002">
    <property type="protein sequence ID" value="KAH9325681.1"/>
    <property type="molecule type" value="Genomic_DNA"/>
</dbReference>
<dbReference type="EC" id="2.1.1.216" evidence="7"/>
<gene>
    <name evidence="9" type="ORF">KI387_005859</name>
</gene>
<evidence type="ECO:0000313" key="9">
    <source>
        <dbReference type="EMBL" id="KAH9325681.1"/>
    </source>
</evidence>
<evidence type="ECO:0000256" key="1">
    <source>
        <dbReference type="ARBA" id="ARBA00022555"/>
    </source>
</evidence>
<dbReference type="GO" id="GO:0002940">
    <property type="term" value="P:tRNA N2-guanine methylation"/>
    <property type="evidence" value="ECO:0007669"/>
    <property type="project" value="TreeGrafter"/>
</dbReference>
<feature type="non-terminal residue" evidence="9">
    <location>
        <position position="1"/>
    </location>
</feature>
<evidence type="ECO:0000256" key="5">
    <source>
        <dbReference type="ARBA" id="ARBA00022694"/>
    </source>
</evidence>
<dbReference type="GO" id="GO:0005634">
    <property type="term" value="C:nucleus"/>
    <property type="evidence" value="ECO:0007669"/>
    <property type="project" value="TreeGrafter"/>
</dbReference>
<feature type="compositionally biased region" description="Basic residues" evidence="8">
    <location>
        <begin position="51"/>
        <end position="61"/>
    </location>
</feature>
<keyword evidence="6 7" id="KW-0694">RNA-binding</keyword>